<dbReference type="Gene3D" id="1.10.490.10">
    <property type="entry name" value="Globins"/>
    <property type="match status" value="1"/>
</dbReference>
<dbReference type="InterPro" id="IPR012292">
    <property type="entry name" value="Globin/Proto"/>
</dbReference>
<feature type="binding site" description="distal binding residue" evidence="5">
    <location>
        <position position="40"/>
    </location>
    <ligand>
        <name>heme</name>
        <dbReference type="ChEBI" id="CHEBI:30413"/>
    </ligand>
    <ligandPart>
        <name>Fe</name>
        <dbReference type="ChEBI" id="CHEBI:18248"/>
    </ligandPart>
</feature>
<dbReference type="GO" id="GO:0046872">
    <property type="term" value="F:metal ion binding"/>
    <property type="evidence" value="ECO:0007669"/>
    <property type="project" value="UniProtKB-KW"/>
</dbReference>
<evidence type="ECO:0000256" key="1">
    <source>
        <dbReference type="ARBA" id="ARBA00022448"/>
    </source>
</evidence>
<name>A0AAE3KWU3_9BACT</name>
<dbReference type="RefSeq" id="WP_255037246.1">
    <property type="nucleotide sequence ID" value="NZ_RJUF01000029.1"/>
</dbReference>
<dbReference type="SUPFAM" id="SSF46458">
    <property type="entry name" value="Globin-like"/>
    <property type="match status" value="1"/>
</dbReference>
<organism evidence="6 7">
    <name type="scientific">Lacihabitans soyangensis</name>
    <dbReference type="NCBI Taxonomy" id="869394"/>
    <lineage>
        <taxon>Bacteria</taxon>
        <taxon>Pseudomonadati</taxon>
        <taxon>Bacteroidota</taxon>
        <taxon>Cytophagia</taxon>
        <taxon>Cytophagales</taxon>
        <taxon>Leadbetterellaceae</taxon>
        <taxon>Lacihabitans</taxon>
    </lineage>
</organism>
<sequence length="123" mass="14405">MKDIENREDVVKLVDTFYDNVLKDEKLAPVFGPSAEHWEHHIVRVYNFWENWLFQTGSYTGGMMWVHMERHATHPLTTELFERWLAYWITCTDTLFTGKNADFVKSKALEIGQILNAKLNGNG</sequence>
<accession>A0AAE3KWU3</accession>
<dbReference type="EMBL" id="RJUF01000029">
    <property type="protein sequence ID" value="MCP9763465.1"/>
    <property type="molecule type" value="Genomic_DNA"/>
</dbReference>
<dbReference type="GO" id="GO:0020037">
    <property type="term" value="F:heme binding"/>
    <property type="evidence" value="ECO:0007669"/>
    <property type="project" value="InterPro"/>
</dbReference>
<dbReference type="Proteomes" id="UP001204144">
    <property type="component" value="Unassembled WGS sequence"/>
</dbReference>
<keyword evidence="1" id="KW-0813">Transport</keyword>
<keyword evidence="7" id="KW-1185">Reference proteome</keyword>
<dbReference type="CDD" id="cd08916">
    <property type="entry name" value="TrHb3_P"/>
    <property type="match status" value="1"/>
</dbReference>
<proteinExistence type="predicted"/>
<reference evidence="6 7" key="1">
    <citation type="submission" date="2018-11" db="EMBL/GenBank/DDBJ databases">
        <title>Novel bacteria species description.</title>
        <authorList>
            <person name="Han J.-H."/>
        </authorList>
    </citation>
    <scope>NUCLEOTIDE SEQUENCE [LARGE SCALE GENOMIC DNA]</scope>
    <source>
        <strain evidence="6 7">KCTC23259</strain>
    </source>
</reference>
<feature type="binding site" description="distal binding residue" evidence="5">
    <location>
        <position position="67"/>
    </location>
    <ligand>
        <name>heme</name>
        <dbReference type="ChEBI" id="CHEBI:30413"/>
    </ligand>
    <ligandPart>
        <name>Fe</name>
        <dbReference type="ChEBI" id="CHEBI:18248"/>
    </ligandPart>
</feature>
<dbReference type="InterPro" id="IPR009050">
    <property type="entry name" value="Globin-like_sf"/>
</dbReference>
<dbReference type="InterPro" id="IPR001486">
    <property type="entry name" value="Hemoglobin_trunc"/>
</dbReference>
<keyword evidence="3 5" id="KW-0479">Metal-binding</keyword>
<evidence type="ECO:0000256" key="4">
    <source>
        <dbReference type="ARBA" id="ARBA00023004"/>
    </source>
</evidence>
<evidence type="ECO:0000256" key="3">
    <source>
        <dbReference type="ARBA" id="ARBA00022723"/>
    </source>
</evidence>
<dbReference type="GO" id="GO:0019825">
    <property type="term" value="F:oxygen binding"/>
    <property type="evidence" value="ECO:0007669"/>
    <property type="project" value="InterPro"/>
</dbReference>
<keyword evidence="4 5" id="KW-0408">Iron</keyword>
<evidence type="ECO:0000256" key="2">
    <source>
        <dbReference type="ARBA" id="ARBA00022617"/>
    </source>
</evidence>
<comment type="caution">
    <text evidence="6">The sequence shown here is derived from an EMBL/GenBank/DDBJ whole genome shotgun (WGS) entry which is preliminary data.</text>
</comment>
<dbReference type="Pfam" id="PF01152">
    <property type="entry name" value="Bac_globin"/>
    <property type="match status" value="1"/>
</dbReference>
<keyword evidence="2 5" id="KW-0349">Heme</keyword>
<evidence type="ECO:0000256" key="5">
    <source>
        <dbReference type="PIRSR" id="PIRSR601486-1"/>
    </source>
</evidence>
<dbReference type="AlphaFoldDB" id="A0AAE3KWU3"/>
<protein>
    <submittedName>
        <fullName evidence="6">Group III truncated hemoglobin</fullName>
    </submittedName>
</protein>
<evidence type="ECO:0000313" key="6">
    <source>
        <dbReference type="EMBL" id="MCP9763465.1"/>
    </source>
</evidence>
<evidence type="ECO:0000313" key="7">
    <source>
        <dbReference type="Proteomes" id="UP001204144"/>
    </source>
</evidence>
<gene>
    <name evidence="6" type="ORF">EGI31_10905</name>
</gene>